<feature type="region of interest" description="Disordered" evidence="14">
    <location>
        <begin position="114"/>
        <end position="197"/>
    </location>
</feature>
<reference evidence="15" key="1">
    <citation type="submission" date="2016-04" db="EMBL/GenBank/DDBJ databases">
        <authorList>
            <person name="Nguyen H.D."/>
            <person name="Samba Siva P."/>
            <person name="Cullis J."/>
            <person name="Levesque C.A."/>
            <person name="Hambleton S."/>
        </authorList>
    </citation>
    <scope>NUCLEOTIDE SEQUENCE</scope>
    <source>
        <strain evidence="15">DAOMC 236416</strain>
    </source>
</reference>
<dbReference type="PROSITE" id="PS50113">
    <property type="entry name" value="PAC"/>
    <property type="match status" value="2"/>
</dbReference>
<comment type="caution">
    <text evidence="15">The sequence shown here is derived from an EMBL/GenBank/DDBJ whole genome shotgun (WGS) entry which is preliminary data.</text>
</comment>
<evidence type="ECO:0000256" key="7">
    <source>
        <dbReference type="ARBA" id="ARBA00022692"/>
    </source>
</evidence>
<keyword evidence="12" id="KW-0902">Two-component regulatory system</keyword>
<dbReference type="CDD" id="cd17546">
    <property type="entry name" value="REC_hyHK_CKI1_RcsC-like"/>
    <property type="match status" value="1"/>
</dbReference>
<evidence type="ECO:0000256" key="2">
    <source>
        <dbReference type="ARBA" id="ARBA00004651"/>
    </source>
</evidence>
<dbReference type="InterPro" id="IPR000014">
    <property type="entry name" value="PAS"/>
</dbReference>
<accession>A0A177TTG1</accession>
<feature type="compositionally biased region" description="Basic and acidic residues" evidence="14">
    <location>
        <begin position="1256"/>
        <end position="1266"/>
    </location>
</feature>
<dbReference type="InterPro" id="IPR001610">
    <property type="entry name" value="PAC"/>
</dbReference>
<feature type="compositionally biased region" description="Low complexity" evidence="14">
    <location>
        <begin position="1236"/>
        <end position="1248"/>
    </location>
</feature>
<dbReference type="FunFam" id="3.30.565.10:FF:000010">
    <property type="entry name" value="Sensor histidine kinase RcsC"/>
    <property type="match status" value="1"/>
</dbReference>
<feature type="compositionally biased region" description="Low complexity" evidence="14">
    <location>
        <begin position="123"/>
        <end position="161"/>
    </location>
</feature>
<keyword evidence="8" id="KW-0547">Nucleotide-binding</keyword>
<dbReference type="FunFam" id="1.10.287.130:FF:000003">
    <property type="entry name" value="Histidine kinase"/>
    <property type="match status" value="1"/>
</dbReference>
<dbReference type="Pfam" id="PF00072">
    <property type="entry name" value="Response_reg"/>
    <property type="match status" value="1"/>
</dbReference>
<dbReference type="SMART" id="SM00388">
    <property type="entry name" value="HisKA"/>
    <property type="match status" value="1"/>
</dbReference>
<dbReference type="Gene3D" id="3.30.565.10">
    <property type="entry name" value="Histidine kinase-like ATPase, C-terminal domain"/>
    <property type="match status" value="1"/>
</dbReference>
<feature type="compositionally biased region" description="Low complexity" evidence="14">
    <location>
        <begin position="1490"/>
        <end position="1499"/>
    </location>
</feature>
<dbReference type="InterPro" id="IPR005467">
    <property type="entry name" value="His_kinase_dom"/>
</dbReference>
<comment type="subcellular location">
    <subcellularLocation>
        <location evidence="2">Cell membrane</location>
        <topology evidence="2">Multi-pass membrane protein</topology>
    </subcellularLocation>
</comment>
<evidence type="ECO:0000256" key="6">
    <source>
        <dbReference type="ARBA" id="ARBA00022679"/>
    </source>
</evidence>
<dbReference type="InterPro" id="IPR013655">
    <property type="entry name" value="PAS_fold_3"/>
</dbReference>
<gene>
    <name evidence="15" type="ORF">A4X13_0g5568</name>
</gene>
<feature type="compositionally biased region" description="Polar residues" evidence="14">
    <location>
        <begin position="1283"/>
        <end position="1303"/>
    </location>
</feature>
<evidence type="ECO:0000313" key="16">
    <source>
        <dbReference type="Proteomes" id="UP000077521"/>
    </source>
</evidence>
<dbReference type="SUPFAM" id="SSF52172">
    <property type="entry name" value="CheY-like"/>
    <property type="match status" value="1"/>
</dbReference>
<dbReference type="Proteomes" id="UP000077521">
    <property type="component" value="Unassembled WGS sequence"/>
</dbReference>
<organism evidence="15 16">
    <name type="scientific">Tilletia indica</name>
    <dbReference type="NCBI Taxonomy" id="43049"/>
    <lineage>
        <taxon>Eukaryota</taxon>
        <taxon>Fungi</taxon>
        <taxon>Dikarya</taxon>
        <taxon>Basidiomycota</taxon>
        <taxon>Ustilaginomycotina</taxon>
        <taxon>Exobasidiomycetes</taxon>
        <taxon>Tilletiales</taxon>
        <taxon>Tilletiaceae</taxon>
        <taxon>Tilletia</taxon>
    </lineage>
</organism>
<dbReference type="Gene3D" id="3.40.50.2300">
    <property type="match status" value="1"/>
</dbReference>
<dbReference type="Gene3D" id="3.30.450.20">
    <property type="entry name" value="PAS domain"/>
    <property type="match status" value="2"/>
</dbReference>
<feature type="region of interest" description="Disordered" evidence="14">
    <location>
        <begin position="1202"/>
        <end position="1303"/>
    </location>
</feature>
<name>A0A177TTG1_9BASI</name>
<dbReference type="PANTHER" id="PTHR45339">
    <property type="entry name" value="HYBRID SIGNAL TRANSDUCTION HISTIDINE KINASE J"/>
    <property type="match status" value="1"/>
</dbReference>
<evidence type="ECO:0000256" key="1">
    <source>
        <dbReference type="ARBA" id="ARBA00000085"/>
    </source>
</evidence>
<dbReference type="FunFam" id="3.30.450.20:FF:000099">
    <property type="entry name" value="Sensory box sensor histidine kinase"/>
    <property type="match status" value="1"/>
</dbReference>
<keyword evidence="5" id="KW-0597">Phosphoprotein</keyword>
<feature type="region of interest" description="Disordered" evidence="14">
    <location>
        <begin position="1344"/>
        <end position="1395"/>
    </location>
</feature>
<dbReference type="EMBL" id="LWDF02000445">
    <property type="protein sequence ID" value="KAE8246923.1"/>
    <property type="molecule type" value="Genomic_DNA"/>
</dbReference>
<dbReference type="GO" id="GO:0000155">
    <property type="term" value="F:phosphorelay sensor kinase activity"/>
    <property type="evidence" value="ECO:0007669"/>
    <property type="project" value="InterPro"/>
</dbReference>
<evidence type="ECO:0000313" key="15">
    <source>
        <dbReference type="EMBL" id="KAE8246923.1"/>
    </source>
</evidence>
<dbReference type="EC" id="2.7.13.3" evidence="3"/>
<dbReference type="CDD" id="cd00130">
    <property type="entry name" value="PAS"/>
    <property type="match status" value="1"/>
</dbReference>
<dbReference type="SMART" id="SM00091">
    <property type="entry name" value="PAS"/>
    <property type="match status" value="3"/>
</dbReference>
<feature type="compositionally biased region" description="Polar residues" evidence="14">
    <location>
        <begin position="183"/>
        <end position="194"/>
    </location>
</feature>
<keyword evidence="16" id="KW-1185">Reference proteome</keyword>
<dbReference type="SMART" id="SM00086">
    <property type="entry name" value="PAC"/>
    <property type="match status" value="1"/>
</dbReference>
<evidence type="ECO:0000256" key="10">
    <source>
        <dbReference type="ARBA" id="ARBA00022840"/>
    </source>
</evidence>
<feature type="compositionally biased region" description="Low complexity" evidence="14">
    <location>
        <begin position="225"/>
        <end position="237"/>
    </location>
</feature>
<dbReference type="InterPro" id="IPR000700">
    <property type="entry name" value="PAS-assoc_C"/>
</dbReference>
<dbReference type="SMART" id="SM00387">
    <property type="entry name" value="HATPase_c"/>
    <property type="match status" value="1"/>
</dbReference>
<dbReference type="InterPro" id="IPR035965">
    <property type="entry name" value="PAS-like_dom_sf"/>
</dbReference>
<dbReference type="NCBIfam" id="TIGR00229">
    <property type="entry name" value="sensory_box"/>
    <property type="match status" value="1"/>
</dbReference>
<dbReference type="InterPro" id="IPR011006">
    <property type="entry name" value="CheY-like_superfamily"/>
</dbReference>
<dbReference type="SMART" id="SM00448">
    <property type="entry name" value="REC"/>
    <property type="match status" value="1"/>
</dbReference>
<proteinExistence type="predicted"/>
<feature type="region of interest" description="Disordered" evidence="14">
    <location>
        <begin position="618"/>
        <end position="681"/>
    </location>
</feature>
<dbReference type="SUPFAM" id="SSF55785">
    <property type="entry name" value="PYP-like sensor domain (PAS domain)"/>
    <property type="match status" value="1"/>
</dbReference>
<keyword evidence="4" id="KW-1003">Cell membrane</keyword>
<dbReference type="InterPro" id="IPR036890">
    <property type="entry name" value="HATPase_C_sf"/>
</dbReference>
<dbReference type="InterPro" id="IPR003661">
    <property type="entry name" value="HisK_dim/P_dom"/>
</dbReference>
<comment type="catalytic activity">
    <reaction evidence="1">
        <text>ATP + protein L-histidine = ADP + protein N-phospho-L-histidine.</text>
        <dbReference type="EC" id="2.7.13.3"/>
    </reaction>
</comment>
<dbReference type="CDD" id="cd00082">
    <property type="entry name" value="HisKA"/>
    <property type="match status" value="1"/>
</dbReference>
<evidence type="ECO:0000256" key="8">
    <source>
        <dbReference type="ARBA" id="ARBA00022741"/>
    </source>
</evidence>
<feature type="compositionally biased region" description="Polar residues" evidence="14">
    <location>
        <begin position="162"/>
        <end position="174"/>
    </location>
</feature>
<dbReference type="GO" id="GO:0005886">
    <property type="term" value="C:plasma membrane"/>
    <property type="evidence" value="ECO:0007669"/>
    <property type="project" value="UniProtKB-SubCell"/>
</dbReference>
<dbReference type="PROSITE" id="PS50110">
    <property type="entry name" value="RESPONSE_REGULATORY"/>
    <property type="match status" value="1"/>
</dbReference>
<evidence type="ECO:0000256" key="9">
    <source>
        <dbReference type="ARBA" id="ARBA00022777"/>
    </source>
</evidence>
<evidence type="ECO:0000256" key="5">
    <source>
        <dbReference type="ARBA" id="ARBA00022553"/>
    </source>
</evidence>
<feature type="compositionally biased region" description="Polar residues" evidence="14">
    <location>
        <begin position="1469"/>
        <end position="1481"/>
    </location>
</feature>
<dbReference type="Pfam" id="PF00512">
    <property type="entry name" value="HisKA"/>
    <property type="match status" value="1"/>
</dbReference>
<keyword evidence="11" id="KW-1133">Transmembrane helix</keyword>
<keyword evidence="7" id="KW-0812">Transmembrane</keyword>
<evidence type="ECO:0000256" key="11">
    <source>
        <dbReference type="ARBA" id="ARBA00022989"/>
    </source>
</evidence>
<keyword evidence="6" id="KW-0808">Transferase</keyword>
<dbReference type="PROSITE" id="PS50109">
    <property type="entry name" value="HIS_KIN"/>
    <property type="match status" value="1"/>
</dbReference>
<dbReference type="SUPFAM" id="SSF55874">
    <property type="entry name" value="ATPase domain of HSP90 chaperone/DNA topoisomerase II/histidine kinase"/>
    <property type="match status" value="1"/>
</dbReference>
<feature type="region of interest" description="Disordered" evidence="14">
    <location>
        <begin position="1462"/>
        <end position="1516"/>
    </location>
</feature>
<evidence type="ECO:0000256" key="12">
    <source>
        <dbReference type="ARBA" id="ARBA00023012"/>
    </source>
</evidence>
<evidence type="ECO:0000256" key="3">
    <source>
        <dbReference type="ARBA" id="ARBA00012438"/>
    </source>
</evidence>
<dbReference type="Pfam" id="PF02518">
    <property type="entry name" value="HATPase_c"/>
    <property type="match status" value="1"/>
</dbReference>
<dbReference type="InterPro" id="IPR001789">
    <property type="entry name" value="Sig_transdc_resp-reg_receiver"/>
</dbReference>
<evidence type="ECO:0000256" key="4">
    <source>
        <dbReference type="ARBA" id="ARBA00022475"/>
    </source>
</evidence>
<dbReference type="SUPFAM" id="SSF47384">
    <property type="entry name" value="Homodimeric domain of signal transducing histidine kinase"/>
    <property type="match status" value="1"/>
</dbReference>
<dbReference type="PANTHER" id="PTHR45339:SF1">
    <property type="entry name" value="HYBRID SIGNAL TRANSDUCTION HISTIDINE KINASE J"/>
    <property type="match status" value="1"/>
</dbReference>
<dbReference type="GO" id="GO:0005524">
    <property type="term" value="F:ATP binding"/>
    <property type="evidence" value="ECO:0007669"/>
    <property type="project" value="UniProtKB-KW"/>
</dbReference>
<dbReference type="InterPro" id="IPR003594">
    <property type="entry name" value="HATPase_dom"/>
</dbReference>
<feature type="compositionally biased region" description="Low complexity" evidence="14">
    <location>
        <begin position="624"/>
        <end position="645"/>
    </location>
</feature>
<dbReference type="Gene3D" id="1.10.287.130">
    <property type="match status" value="1"/>
</dbReference>
<dbReference type="InterPro" id="IPR004358">
    <property type="entry name" value="Sig_transdc_His_kin-like_C"/>
</dbReference>
<evidence type="ECO:0000256" key="14">
    <source>
        <dbReference type="SAM" id="MobiDB-lite"/>
    </source>
</evidence>
<keyword evidence="13" id="KW-0472">Membrane</keyword>
<feature type="region of interest" description="Disordered" evidence="14">
    <location>
        <begin position="225"/>
        <end position="244"/>
    </location>
</feature>
<keyword evidence="9" id="KW-0418">Kinase</keyword>
<dbReference type="Pfam" id="PF08447">
    <property type="entry name" value="PAS_3"/>
    <property type="match status" value="1"/>
</dbReference>
<evidence type="ECO:0000256" key="13">
    <source>
        <dbReference type="ARBA" id="ARBA00023136"/>
    </source>
</evidence>
<dbReference type="InterPro" id="IPR036097">
    <property type="entry name" value="HisK_dim/P_sf"/>
</dbReference>
<sequence length="1516" mass="163833">MLDLDESLRAIYFAPTPLIVLDALRNVRLINRPAELLLGIQGTSILGQALDRYVAESSMASYTLALNEAVESLRSGSHTPILTRISFVEGGDGGPILLGDLSASAFLVTDQMYDQPEQRHSKPSFSSSASTSASFFSGAPSTTSTPAPAGPDPGTATTGPSQHSATSPLSSMPSHHNFERHFSGSQQRNSDDNCSTTTTTTFTAATFSAEPEKQNFTNTIVTTTPATASSSMTTSPVANERPGSANVVRTVSQGPNGTGTVMPSPGGSGRAFVLHEAFWTLSISSRKGVAERRGSSPSVAHRSRAEAMQDSLMNTLDTPLLAMSSDGRTVLRNRACEELLRDFVSKAPHQPSGFQHDELLVSMDWLTDVMTCYDEKFQERVHAHEFPIYRASVLGQRVVSMRIGCESPITGVRRVFELSGKPMREAGGFGSEHIGGVITLKDVTKELDEKKREVEAKGEEYFKTVCNSLPQLVWTTHPDGYHDFYSESWFEFTGASMDQSKGVGWQGLFHADDMVEASRAWSYSLRTGEPYSVDYRCRRKDGQWRWMLGRALPLKDETGRIVKWFGTCTDIHDTVEALAASRQSQAQLEAVINHAAVTLWAVDKEGKIQVAEGPGVRQLKLIRPSTPSTSDPDTSSGGTDSGPSSYLGRYTDEKQSEASEGGHSGRMSGVSSDRHGKRRRPRTLVGKRIYDVWDSPEIKMAIEKALRGIPVVHDMEIEGRWFRTQYTPMRSSIEERGMASGNTVEAAGDDELGEIEGVVGASMDITERKRAEHQLEESIHERSRALAAETAAKEASRLKSEFLANMSHEIRTPIAGVIGLSELLCDTSLTVEQRDYAENIQRSADALLTVVNDILDLSKVENGKLDIENAPFSLSLIVLDTRKMLSFATQKKGLRFEVKGDLNYTGLLMGDAGRLRQVMTNLLTNAIKFTAQGSITLDVSETHEDQERIVVKFQVADTGCGISEETMRRLFRPFSQADPSTARKFGGTGLGLTICKSLVELMQGRIGLESKVNEGSRAWFEIPFKKAPQSMKAGGTGDMMDIDNATVAQLAQAQTSSSGPIGASSDPLARPRKDIWILVAEDNLINQQIALKTLKKMGFSCHAANNGIECLKELTKRAYDLILMDCQMPEMDGYQATESIRKSDNPEVRSIPIVAMTASAIRGDREKCLSAGMSDYLSKPVKSIALESMLVRWLFDQETRQRLSQWSPPPKTEPQMPTAPASQGRTARFQDNPVRASTSAAAMAEAAEVTGVKSTRSYDRPESDAPRKRRSSRQIADFLSFRDMTQTHEGATPSATSTLSDGYFNSGQSDGSVGVSGAAEVMGVITELLPTLSTAEAMVRRGSGGILPHSAVTPSLLRPNFDRSESAPFPNAHLANRPSPSFHDPFASQRMRKVDREQAGMGRDLEGEMSAAADAPLSLLSAAATADANAQANANAQAAADATAAANTAVTLAANSSASLGSISATSSDTITPTLSTTSASADPFSRMLAAAEPLNAAAQTSSSSSENRGGKDGLQ</sequence>
<protein>
    <recommendedName>
        <fullName evidence="3">histidine kinase</fullName>
        <ecNumber evidence="3">2.7.13.3</ecNumber>
    </recommendedName>
</protein>
<dbReference type="PRINTS" id="PR00344">
    <property type="entry name" value="BCTRLSENSOR"/>
</dbReference>
<dbReference type="CDD" id="cd16922">
    <property type="entry name" value="HATPase_EvgS-ArcB-TorS-like"/>
    <property type="match status" value="1"/>
</dbReference>
<reference evidence="15" key="2">
    <citation type="journal article" date="2019" name="IMA Fungus">
        <title>Genome sequencing and comparison of five Tilletia species to identify candidate genes for the detection of regulated species infecting wheat.</title>
        <authorList>
            <person name="Nguyen H.D.T."/>
            <person name="Sultana T."/>
            <person name="Kesanakurti P."/>
            <person name="Hambleton S."/>
        </authorList>
    </citation>
    <scope>NUCLEOTIDE SEQUENCE</scope>
    <source>
        <strain evidence="15">DAOMC 236416</strain>
    </source>
</reference>
<keyword evidence="10" id="KW-0067">ATP-binding</keyword>